<name>A0ABP4E7N5_9ACTN</name>
<proteinExistence type="predicted"/>
<evidence type="ECO:0000313" key="4">
    <source>
        <dbReference type="Proteomes" id="UP001499987"/>
    </source>
</evidence>
<reference evidence="4" key="1">
    <citation type="journal article" date="2019" name="Int. J. Syst. Evol. Microbiol.">
        <title>The Global Catalogue of Microorganisms (GCM) 10K type strain sequencing project: providing services to taxonomists for standard genome sequencing and annotation.</title>
        <authorList>
            <consortium name="The Broad Institute Genomics Platform"/>
            <consortium name="The Broad Institute Genome Sequencing Center for Infectious Disease"/>
            <person name="Wu L."/>
            <person name="Ma J."/>
        </authorList>
    </citation>
    <scope>NUCLEOTIDE SEQUENCE [LARGE SCALE GENOMIC DNA]</scope>
    <source>
        <strain evidence="4">JCM 13002</strain>
    </source>
</reference>
<accession>A0ABP4E7N5</accession>
<comment type="caution">
    <text evidence="3">The sequence shown here is derived from an EMBL/GenBank/DDBJ whole genome shotgun (WGS) entry which is preliminary data.</text>
</comment>
<dbReference type="Pfam" id="PF07398">
    <property type="entry name" value="MDMPI_C"/>
    <property type="match status" value="1"/>
</dbReference>
<dbReference type="PANTHER" id="PTHR40758:SF1">
    <property type="entry name" value="CONSERVED PROTEIN"/>
    <property type="match status" value="1"/>
</dbReference>
<dbReference type="InterPro" id="IPR017517">
    <property type="entry name" value="Maleyloyr_isom"/>
</dbReference>
<evidence type="ECO:0000313" key="3">
    <source>
        <dbReference type="EMBL" id="GAA1092842.1"/>
    </source>
</evidence>
<dbReference type="RefSeq" id="WP_344625084.1">
    <property type="nucleotide sequence ID" value="NZ_BAAALD010000038.1"/>
</dbReference>
<dbReference type="Pfam" id="PF11716">
    <property type="entry name" value="MDMPI_N"/>
    <property type="match status" value="1"/>
</dbReference>
<keyword evidence="4" id="KW-1185">Reference proteome</keyword>
<evidence type="ECO:0000259" key="1">
    <source>
        <dbReference type="Pfam" id="PF07398"/>
    </source>
</evidence>
<organism evidence="3 4">
    <name type="scientific">Kitasatospora arboriphila</name>
    <dbReference type="NCBI Taxonomy" id="258052"/>
    <lineage>
        <taxon>Bacteria</taxon>
        <taxon>Bacillati</taxon>
        <taxon>Actinomycetota</taxon>
        <taxon>Actinomycetes</taxon>
        <taxon>Kitasatosporales</taxon>
        <taxon>Streptomycetaceae</taxon>
        <taxon>Kitasatospora</taxon>
    </lineage>
</organism>
<dbReference type="PANTHER" id="PTHR40758">
    <property type="entry name" value="CONSERVED PROTEIN"/>
    <property type="match status" value="1"/>
</dbReference>
<dbReference type="SUPFAM" id="SSF109854">
    <property type="entry name" value="DinB/YfiT-like putative metalloenzymes"/>
    <property type="match status" value="1"/>
</dbReference>
<dbReference type="NCBIfam" id="TIGR03083">
    <property type="entry name" value="maleylpyruvate isomerase family mycothiol-dependent enzyme"/>
    <property type="match status" value="1"/>
</dbReference>
<dbReference type="Proteomes" id="UP001499987">
    <property type="component" value="Unassembled WGS sequence"/>
</dbReference>
<feature type="domain" description="MDMPI C-terminal" evidence="1">
    <location>
        <begin position="149"/>
        <end position="240"/>
    </location>
</feature>
<evidence type="ECO:0000259" key="2">
    <source>
        <dbReference type="Pfam" id="PF11716"/>
    </source>
</evidence>
<dbReference type="EMBL" id="BAAALD010000038">
    <property type="protein sequence ID" value="GAA1092842.1"/>
    <property type="molecule type" value="Genomic_DNA"/>
</dbReference>
<dbReference type="InterPro" id="IPR024344">
    <property type="entry name" value="MDMPI_metal-binding"/>
</dbReference>
<gene>
    <name evidence="3" type="ORF">GCM10009663_40740</name>
</gene>
<feature type="domain" description="Mycothiol-dependent maleylpyruvate isomerase metal-binding" evidence="2">
    <location>
        <begin position="11"/>
        <end position="134"/>
    </location>
</feature>
<sequence>MEIPELVDVLRHEGALLADAAAATPLDAPVPTCPDWRLRDLVLHTGQVHRWAAAHVKGGLTRPLDAAGQEAAWGPAPADADLVEWFRTGHADLVTVLRSAPADLECWSFLPAPSPLAFWARRQLHETTVHRVDAESAAGTAASPVAPAVAADGLAELLTGFLPRPKSWLRSEEPRTLAVRPTDRPESWLVTIGQEPPQARPGAGPADCTVSGPAHDLYLLLWNRREADAAAVSGDGSLLDLWRTDATINWS</sequence>
<dbReference type="GO" id="GO:0016853">
    <property type="term" value="F:isomerase activity"/>
    <property type="evidence" value="ECO:0007669"/>
    <property type="project" value="UniProtKB-KW"/>
</dbReference>
<dbReference type="InterPro" id="IPR010872">
    <property type="entry name" value="MDMPI_C-term_domain"/>
</dbReference>
<protein>
    <submittedName>
        <fullName evidence="3">Maleylpyruvate isomerase family mycothiol-dependent enzyme</fullName>
    </submittedName>
</protein>
<keyword evidence="3" id="KW-0413">Isomerase</keyword>
<dbReference type="InterPro" id="IPR034660">
    <property type="entry name" value="DinB/YfiT-like"/>
</dbReference>